<dbReference type="Pfam" id="PF00561">
    <property type="entry name" value="Abhydrolase_1"/>
    <property type="match status" value="1"/>
</dbReference>
<dbReference type="PANTHER" id="PTHR43433:SF10">
    <property type="entry name" value="AB HYDROLASE-1 DOMAIN-CONTAINING PROTEIN"/>
    <property type="match status" value="1"/>
</dbReference>
<dbReference type="InterPro" id="IPR050471">
    <property type="entry name" value="AB_hydrolase"/>
</dbReference>
<feature type="domain" description="AB hydrolase-1" evidence="1">
    <location>
        <begin position="30"/>
        <end position="281"/>
    </location>
</feature>
<accession>A0A4V1Z1N9</accession>
<dbReference type="InterPro" id="IPR000073">
    <property type="entry name" value="AB_hydrolase_1"/>
</dbReference>
<reference evidence="2 3" key="1">
    <citation type="submission" date="2019-01" db="EMBL/GenBank/DDBJ databases">
        <title>Nocardioides guangzhouensis sp. nov., an actinobacterium isolated from soil.</title>
        <authorList>
            <person name="Fu Y."/>
            <person name="Cai Y."/>
            <person name="Lin Z."/>
            <person name="Chen P."/>
        </authorList>
    </citation>
    <scope>NUCLEOTIDE SEQUENCE [LARGE SCALE GENOMIC DNA]</scope>
    <source>
        <strain evidence="2 3">NBRC 105384</strain>
    </source>
</reference>
<dbReference type="OrthoDB" id="9800988at2"/>
<dbReference type="PANTHER" id="PTHR43433">
    <property type="entry name" value="HYDROLASE, ALPHA/BETA FOLD FAMILY PROTEIN"/>
    <property type="match status" value="1"/>
</dbReference>
<dbReference type="SUPFAM" id="SSF53474">
    <property type="entry name" value="alpha/beta-Hydrolases"/>
    <property type="match status" value="1"/>
</dbReference>
<keyword evidence="2" id="KW-0378">Hydrolase</keyword>
<dbReference type="InterPro" id="IPR029058">
    <property type="entry name" value="AB_hydrolase_fold"/>
</dbReference>
<organism evidence="2 3">
    <name type="scientific">Nocardioides iriomotensis</name>
    <dbReference type="NCBI Taxonomy" id="715784"/>
    <lineage>
        <taxon>Bacteria</taxon>
        <taxon>Bacillati</taxon>
        <taxon>Actinomycetota</taxon>
        <taxon>Actinomycetes</taxon>
        <taxon>Propionibacteriales</taxon>
        <taxon>Nocardioidaceae</taxon>
        <taxon>Nocardioides</taxon>
    </lineage>
</organism>
<dbReference type="GO" id="GO:0016787">
    <property type="term" value="F:hydrolase activity"/>
    <property type="evidence" value="ECO:0007669"/>
    <property type="project" value="UniProtKB-KW"/>
</dbReference>
<dbReference type="AlphaFoldDB" id="A0A4V1Z1N9"/>
<comment type="caution">
    <text evidence="2">The sequence shown here is derived from an EMBL/GenBank/DDBJ whole genome shotgun (WGS) entry which is preliminary data.</text>
</comment>
<keyword evidence="3" id="KW-1185">Reference proteome</keyword>
<dbReference type="EMBL" id="SDPU01000023">
    <property type="protein sequence ID" value="RYU11566.1"/>
    <property type="molecule type" value="Genomic_DNA"/>
</dbReference>
<evidence type="ECO:0000313" key="3">
    <source>
        <dbReference type="Proteomes" id="UP000291189"/>
    </source>
</evidence>
<dbReference type="Gene3D" id="3.40.50.1820">
    <property type="entry name" value="alpha/beta hydrolase"/>
    <property type="match status" value="1"/>
</dbReference>
<evidence type="ECO:0000313" key="2">
    <source>
        <dbReference type="EMBL" id="RYU11566.1"/>
    </source>
</evidence>
<evidence type="ECO:0000259" key="1">
    <source>
        <dbReference type="Pfam" id="PF00561"/>
    </source>
</evidence>
<sequence length="296" mass="31577">MTDQTGLLQTMTLPDGRTFEYLVEGDPDGYPLVHHHGTPGASVPFPKYADAAKQRGLALIQYTRAGYGGSSPRPGRTVADITDDVTALLDHLGHDDFVTVGWSGGGPHSLACAARLPGRCRGAVTGAGVAPWGAKGLDFLDGMGPENHVEFGAALDGPDKLVPYLEKEAASLTSVTADQIADALGGLVSEVDKAYATGEHAERTLKVFRRAVENGVDGWRDDDLAFTRDWGFPLDEITVPVSVWQGAQDRMVPFAHGKWLAANVSGATVHLDEGMGHLSLWARIGEILDDLLERRA</sequence>
<gene>
    <name evidence="2" type="ORF">ETU37_13445</name>
</gene>
<dbReference type="Proteomes" id="UP000291189">
    <property type="component" value="Unassembled WGS sequence"/>
</dbReference>
<name>A0A4V1Z1N9_9ACTN</name>
<proteinExistence type="predicted"/>
<dbReference type="RefSeq" id="WP_129987841.1">
    <property type="nucleotide sequence ID" value="NZ_SDPU01000023.1"/>
</dbReference>
<protein>
    <submittedName>
        <fullName evidence="2">Alpha/beta hydrolase</fullName>
    </submittedName>
</protein>